<evidence type="ECO:0000313" key="1">
    <source>
        <dbReference type="EMBL" id="GAA2171147.1"/>
    </source>
</evidence>
<dbReference type="Gene3D" id="1.10.8.1060">
    <property type="entry name" value="Corynebacterium glutamicum thioredoxin-dependent arsenate reductase, N-terminal domain"/>
    <property type="match status" value="1"/>
</dbReference>
<name>A0ABP5MAB6_9MICO</name>
<sequence length="55" mass="6594">MRQVIVRLQERFPDASEEEVARVAREELDALWQLPVQDYLTILTERAAKKRLKKR</sequence>
<evidence type="ECO:0000313" key="2">
    <source>
        <dbReference type="Proteomes" id="UP001501599"/>
    </source>
</evidence>
<keyword evidence="2" id="KW-1185">Reference proteome</keyword>
<dbReference type="Proteomes" id="UP001501599">
    <property type="component" value="Unassembled WGS sequence"/>
</dbReference>
<reference evidence="2" key="1">
    <citation type="journal article" date="2019" name="Int. J. Syst. Evol. Microbiol.">
        <title>The Global Catalogue of Microorganisms (GCM) 10K type strain sequencing project: providing services to taxonomists for standard genome sequencing and annotation.</title>
        <authorList>
            <consortium name="The Broad Institute Genomics Platform"/>
            <consortium name="The Broad Institute Genome Sequencing Center for Infectious Disease"/>
            <person name="Wu L."/>
            <person name="Ma J."/>
        </authorList>
    </citation>
    <scope>NUCLEOTIDE SEQUENCE [LARGE SCALE GENOMIC DNA]</scope>
    <source>
        <strain evidence="2">JCM 16026</strain>
    </source>
</reference>
<dbReference type="NCBIfam" id="NF046112">
    <property type="entry name" value="MSMEG_6209_Nter"/>
    <property type="match status" value="1"/>
</dbReference>
<protein>
    <submittedName>
        <fullName evidence="1">Uncharacterized protein</fullName>
    </submittedName>
</protein>
<dbReference type="EMBL" id="BAAAQT010000001">
    <property type="protein sequence ID" value="GAA2171147.1"/>
    <property type="molecule type" value="Genomic_DNA"/>
</dbReference>
<comment type="caution">
    <text evidence="1">The sequence shown here is derived from an EMBL/GenBank/DDBJ whole genome shotgun (WGS) entry which is preliminary data.</text>
</comment>
<proteinExistence type="predicted"/>
<accession>A0ABP5MAB6</accession>
<organism evidence="1 2">
    <name type="scientific">Agrococcus versicolor</name>
    <dbReference type="NCBI Taxonomy" id="501482"/>
    <lineage>
        <taxon>Bacteria</taxon>
        <taxon>Bacillati</taxon>
        <taxon>Actinomycetota</taxon>
        <taxon>Actinomycetes</taxon>
        <taxon>Micrococcales</taxon>
        <taxon>Microbacteriaceae</taxon>
        <taxon>Agrococcus</taxon>
    </lineage>
</organism>
<gene>
    <name evidence="1" type="ORF">GCM10009846_03980</name>
</gene>